<dbReference type="PROSITE" id="PS50003">
    <property type="entry name" value="PH_DOMAIN"/>
    <property type="match status" value="1"/>
</dbReference>
<dbReference type="Gene3D" id="1.20.900.10">
    <property type="entry name" value="Dbl homology (DH) domain"/>
    <property type="match status" value="1"/>
</dbReference>
<feature type="compositionally biased region" description="Low complexity" evidence="2">
    <location>
        <begin position="456"/>
        <end position="469"/>
    </location>
</feature>
<dbReference type="InterPro" id="IPR001849">
    <property type="entry name" value="PH_domain"/>
</dbReference>
<dbReference type="SMART" id="SM00233">
    <property type="entry name" value="PH"/>
    <property type="match status" value="1"/>
</dbReference>
<dbReference type="SUPFAM" id="SSF48065">
    <property type="entry name" value="DBL homology domain (DH-domain)"/>
    <property type="match status" value="1"/>
</dbReference>
<evidence type="ECO:0008006" key="7">
    <source>
        <dbReference type="Google" id="ProtNLM"/>
    </source>
</evidence>
<feature type="region of interest" description="Disordered" evidence="2">
    <location>
        <begin position="536"/>
        <end position="609"/>
    </location>
</feature>
<evidence type="ECO:0000256" key="2">
    <source>
        <dbReference type="SAM" id="MobiDB-lite"/>
    </source>
</evidence>
<comment type="caution">
    <text evidence="5">The sequence shown here is derived from an EMBL/GenBank/DDBJ whole genome shotgun (WGS) entry which is preliminary data.</text>
</comment>
<feature type="compositionally biased region" description="Basic and acidic residues" evidence="2">
    <location>
        <begin position="2008"/>
        <end position="2019"/>
    </location>
</feature>
<dbReference type="InterPro" id="IPR035899">
    <property type="entry name" value="DBL_dom_sf"/>
</dbReference>
<dbReference type="GO" id="GO:0005085">
    <property type="term" value="F:guanyl-nucleotide exchange factor activity"/>
    <property type="evidence" value="ECO:0007669"/>
    <property type="project" value="InterPro"/>
</dbReference>
<dbReference type="Pfam" id="PF00621">
    <property type="entry name" value="RhoGEF"/>
    <property type="match status" value="1"/>
</dbReference>
<feature type="compositionally biased region" description="Polar residues" evidence="2">
    <location>
        <begin position="1479"/>
        <end position="1498"/>
    </location>
</feature>
<dbReference type="PANTHER" id="PTHR45845:SF2">
    <property type="entry name" value="RIKEN CDNA D630003M21 GENE"/>
    <property type="match status" value="1"/>
</dbReference>
<feature type="region of interest" description="Disordered" evidence="2">
    <location>
        <begin position="327"/>
        <end position="366"/>
    </location>
</feature>
<feature type="compositionally biased region" description="Low complexity" evidence="2">
    <location>
        <begin position="1385"/>
        <end position="1404"/>
    </location>
</feature>
<dbReference type="SMART" id="SM00325">
    <property type="entry name" value="RhoGEF"/>
    <property type="match status" value="1"/>
</dbReference>
<dbReference type="CDD" id="cd13242">
    <property type="entry name" value="PH_puratrophin-1"/>
    <property type="match status" value="1"/>
</dbReference>
<protein>
    <recommendedName>
        <fullName evidence="7">Pleckstrin homology domain-containing family G member 4B</fullName>
    </recommendedName>
</protein>
<reference evidence="5" key="1">
    <citation type="submission" date="2020-10" db="EMBL/GenBank/DDBJ databases">
        <title>Chromosome-scale genome assembly of the Allis shad, Alosa alosa.</title>
        <authorList>
            <person name="Margot Z."/>
            <person name="Christophe K."/>
            <person name="Cabau C."/>
            <person name="Louis A."/>
            <person name="Berthelot C."/>
            <person name="Parey E."/>
            <person name="Roest Crollius H."/>
            <person name="Montfort J."/>
            <person name="Robinson-Rechavi M."/>
            <person name="Bucao C."/>
            <person name="Bouchez O."/>
            <person name="Gislard M."/>
            <person name="Lluch J."/>
            <person name="Milhes M."/>
            <person name="Lampietro C."/>
            <person name="Lopez Roques C."/>
            <person name="Donnadieu C."/>
            <person name="Braasch I."/>
            <person name="Desvignes T."/>
            <person name="Postlethwait J."/>
            <person name="Bobe J."/>
            <person name="Guiguen Y."/>
        </authorList>
    </citation>
    <scope>NUCLEOTIDE SEQUENCE</scope>
    <source>
        <strain evidence="5">M-15738</strain>
        <tissue evidence="5">Blood</tissue>
    </source>
</reference>
<feature type="domain" description="DH" evidence="4">
    <location>
        <begin position="1513"/>
        <end position="1691"/>
    </location>
</feature>
<feature type="compositionally biased region" description="Basic and acidic residues" evidence="2">
    <location>
        <begin position="1275"/>
        <end position="1285"/>
    </location>
</feature>
<evidence type="ECO:0000256" key="1">
    <source>
        <dbReference type="SAM" id="Coils"/>
    </source>
</evidence>
<dbReference type="InterPro" id="IPR055251">
    <property type="entry name" value="SOS1_NGEF_PH"/>
</dbReference>
<feature type="compositionally biased region" description="Low complexity" evidence="2">
    <location>
        <begin position="1880"/>
        <end position="1903"/>
    </location>
</feature>
<feature type="compositionally biased region" description="Low complexity" evidence="2">
    <location>
        <begin position="1949"/>
        <end position="1973"/>
    </location>
</feature>
<feature type="compositionally biased region" description="Basic and acidic residues" evidence="2">
    <location>
        <begin position="1409"/>
        <end position="1432"/>
    </location>
</feature>
<dbReference type="Proteomes" id="UP000823561">
    <property type="component" value="Chromosome 10"/>
</dbReference>
<dbReference type="InterPro" id="IPR000219">
    <property type="entry name" value="DH_dom"/>
</dbReference>
<evidence type="ECO:0000259" key="3">
    <source>
        <dbReference type="PROSITE" id="PS50003"/>
    </source>
</evidence>
<dbReference type="SUPFAM" id="SSF50729">
    <property type="entry name" value="PH domain-like"/>
    <property type="match status" value="1"/>
</dbReference>
<dbReference type="PROSITE" id="PS50010">
    <property type="entry name" value="DH_2"/>
    <property type="match status" value="1"/>
</dbReference>
<feature type="region of interest" description="Disordered" evidence="2">
    <location>
        <begin position="1318"/>
        <end position="1358"/>
    </location>
</feature>
<dbReference type="Gene3D" id="1.20.58.60">
    <property type="match status" value="1"/>
</dbReference>
<feature type="compositionally biased region" description="Low complexity" evidence="2">
    <location>
        <begin position="536"/>
        <end position="551"/>
    </location>
</feature>
<dbReference type="InterPro" id="IPR052231">
    <property type="entry name" value="Rho_GEF_signaling-related"/>
</dbReference>
<keyword evidence="6" id="KW-1185">Reference proteome</keyword>
<feature type="domain" description="PH" evidence="3">
    <location>
        <begin position="1703"/>
        <end position="1810"/>
    </location>
</feature>
<feature type="region of interest" description="Disordered" evidence="2">
    <location>
        <begin position="1945"/>
        <end position="2029"/>
    </location>
</feature>
<feature type="region of interest" description="Disordered" evidence="2">
    <location>
        <begin position="1217"/>
        <end position="1286"/>
    </location>
</feature>
<keyword evidence="1" id="KW-0175">Coiled coil</keyword>
<proteinExistence type="predicted"/>
<dbReference type="Gene3D" id="2.30.29.30">
    <property type="entry name" value="Pleckstrin-homology domain (PH domain)/Phosphotyrosine-binding domain (PTB)"/>
    <property type="match status" value="1"/>
</dbReference>
<evidence type="ECO:0000313" key="5">
    <source>
        <dbReference type="EMBL" id="KAG5275130.1"/>
    </source>
</evidence>
<dbReference type="EMBL" id="JADWDJ010000010">
    <property type="protein sequence ID" value="KAG5275130.1"/>
    <property type="molecule type" value="Genomic_DNA"/>
</dbReference>
<feature type="region of interest" description="Disordered" evidence="2">
    <location>
        <begin position="1872"/>
        <end position="1903"/>
    </location>
</feature>
<gene>
    <name evidence="5" type="ORF">AALO_G00143910</name>
</gene>
<feature type="region of interest" description="Disordered" evidence="2">
    <location>
        <begin position="1374"/>
        <end position="1508"/>
    </location>
</feature>
<dbReference type="Pfam" id="PF22697">
    <property type="entry name" value="SOS1_NGEF_PH"/>
    <property type="match status" value="1"/>
</dbReference>
<feature type="compositionally biased region" description="Low complexity" evidence="2">
    <location>
        <begin position="1233"/>
        <end position="1254"/>
    </location>
</feature>
<dbReference type="CDD" id="cd00160">
    <property type="entry name" value="RhoGEF"/>
    <property type="match status" value="1"/>
</dbReference>
<organism evidence="5 6">
    <name type="scientific">Alosa alosa</name>
    <name type="common">allis shad</name>
    <dbReference type="NCBI Taxonomy" id="278164"/>
    <lineage>
        <taxon>Eukaryota</taxon>
        <taxon>Metazoa</taxon>
        <taxon>Chordata</taxon>
        <taxon>Craniata</taxon>
        <taxon>Vertebrata</taxon>
        <taxon>Euteleostomi</taxon>
        <taxon>Actinopterygii</taxon>
        <taxon>Neopterygii</taxon>
        <taxon>Teleostei</taxon>
        <taxon>Clupei</taxon>
        <taxon>Clupeiformes</taxon>
        <taxon>Clupeoidei</taxon>
        <taxon>Clupeidae</taxon>
        <taxon>Alosa</taxon>
    </lineage>
</organism>
<dbReference type="InterPro" id="IPR011993">
    <property type="entry name" value="PH-like_dom_sf"/>
</dbReference>
<dbReference type="PANTHER" id="PTHR45845">
    <property type="entry name" value="RHO GUANINE NUCLEOTIDE EXCHANGE FACTOR-RELATED"/>
    <property type="match status" value="1"/>
</dbReference>
<feature type="compositionally biased region" description="Basic and acidic residues" evidence="2">
    <location>
        <begin position="683"/>
        <end position="698"/>
    </location>
</feature>
<feature type="region of interest" description="Disordered" evidence="2">
    <location>
        <begin position="680"/>
        <end position="738"/>
    </location>
</feature>
<evidence type="ECO:0000313" key="6">
    <source>
        <dbReference type="Proteomes" id="UP000823561"/>
    </source>
</evidence>
<evidence type="ECO:0000259" key="4">
    <source>
        <dbReference type="PROSITE" id="PS50010"/>
    </source>
</evidence>
<feature type="region of interest" description="Disordered" evidence="2">
    <location>
        <begin position="442"/>
        <end position="502"/>
    </location>
</feature>
<accession>A0AAV6GJN8</accession>
<name>A0AAV6GJN8_9TELE</name>
<feature type="coiled-coil region" evidence="1">
    <location>
        <begin position="1038"/>
        <end position="1065"/>
    </location>
</feature>
<sequence length="2029" mass="222351">MNPSSLDWSIQGALSSLFPPFEATAPTVLSQLFRTIDERFQGDALQCLLDFLIPAKHILESVQQAACAAYSDVVFRCEGWPLCLRDRVVIQLAPINPLLLRPGDFYLQVEPFGDQAARIVLKSLLAQGEGLLEQAGVGSHAEALEETPILETSYPCIFTEAWLREVNEGRHGVPLGTCVLSSDQGVVKVPWAEIAKPEFLDRPKSRVPSASMSSLPTGMVVQDVQMEASAPPSPGSQSSVQSELLSLTMETVILPAKDGIAVSLRLTGGNNSKPVKVDHGMAVNNPSGKPVGWVSPNTWDTRHKWEMEGEYVDLVEFNKEKEALALSKPTAPKGLPLQGLRPVRPAPPAPKRDHPPQGGPLKLPGDLCAPYSKGVPLTLDLESKNRHRESYLAALMNPVCFGGSLAPLEETGADVEEPCLSVEGGYGPGGPAQMAQACLAGCPSQTTPEGESSPKPRQAGPPGQPWGPANCGGHPTNAGAPLQPPLLQHCHQPDSAGGREGLQRGVHGVQKFPKTQMLHKLGQPCKPPLDVRLACQGSSETEGQQQQQQQTPLWHQDPCQAKDHRAPLQSQTPHQAAGPQPASPTKSPALPYPVPGVEGHCPNSRAVTQGAPETLAQAEVPRLWGKGRAKQHSLSSVSDSARECLQAHKMPSRSLSDVCPEVIPTIRVIQNKKTTAFGLVSPKMDRKAQSKQSKKDVYQSEPGTPQAPDRKLQPHPTDQPPAAQGKHPVAGPRSSASPLFKPLHPDSITLLPLGLACLPGSRDRAGRAVLEVHGDRKGWTCPLVTSVELCKLLLYLHSIPRKEVRDLGLTLVVDARRVPPPPVLYKSLLMIQEQALHAVHGIVVLVDKELNPRPDRHTGLQMDIITSLKALHKIVDGQQLTSDLGGTFLYKHSDWLHFHQKMAVFMTDLQGAATLLQKAIKKLDSVRKMDTVKDVKACIEEQRSSMKEVLEDTRLVTLQREGGAILARMRKEEFRFALSEDYRDAMEAVRSLYNQVEEKVHSLVMRSNQSLQHLDYLLQLRTMEDKITWIREWFATEEQSWLREVSSAEDRLDTVEQRLQHLTCSLSKAKEWKVEAEGLVQEADKIHRASYPEAEVFRALVTTLNTDLAERLSRAEQSQAVLETTARLYRFCEQAMALAKECEQYLEHVGSACYPHRANAGAVRAFEERFRSFSAERFQEAKADALALGGPVGMKMWAAAWAHCQDVSGRLQGRLKASDEGQASLRGAEGPGAAEATSPPHSPSAPAAVPLAASDTPTLEYRECDRRGSSMGLAESRDSRARQSEEATVTCFNLHFKPEGKGKRAANAPAVAHKLSNDLKAPQPPASTENQARANPPLTCPAETAEVPMAPSSPGKASADFVTLQNEIEQKISTPPLPSATETQGHAGQCSSGGASSSAPLATARWWRGSREQHSHSEDDLRRMEEPADRPPCHRALGRSHSEGSCVSSARSSRHTDAAGSEEQRLWPEAHSHPHPHTETQASSSPATEAGSRLQSPRTGGAAAAEESSNILKLQRIMEELLLTEREYVRALAYVTEHYFPQLERADVPQDLRGQRGSIFGNLEKLRDFHQHHFLQELELCLREPFLVGRCFLKHKENFSLYALYSKNKPRSDNLLKHHGQFFKQKQLELGDKMDLSSYLLKPVQRISKYSLLLQDVVRECGAGPARGQERAEVQAALEVIQFHLRHGNNLLAMDDIQDCDVNLKEQGQLIRQDEFLISFRKKKCYRHIFLFQDLILFSKTKKTEVGNDVYIYKQSFKTSDIGMTHNCGDSGLCFEIWFRRRKSQETYILQAASVELKEGWTRDLERILWEQAIHNREIRMQERVFMGIGYKPFMDIQPSEAAISNRAINCALAGRECKAAGPGLPCSQGRFPALRPNSVRRTSSSGSHSSSSSSSSGRGSMSPVGGYLCPISSPPVVGLAGLSLSPPGVLEEDDLDQEQRNHHILVDSSESSGESVSGFSSSGRSCLSVIGGEVEESSSEGPDKRTKASAVQKGTDQPALPSTPASHTRDQPLSKVKEVNITGKSTEV</sequence>
<feature type="compositionally biased region" description="Basic and acidic residues" evidence="2">
    <location>
        <begin position="1454"/>
        <end position="1478"/>
    </location>
</feature>